<comment type="caution">
    <text evidence="16">The sequence shown here is derived from an EMBL/GenBank/DDBJ whole genome shotgun (WGS) entry which is preliminary data.</text>
</comment>
<feature type="transmembrane region" description="Helical" evidence="14">
    <location>
        <begin position="358"/>
        <end position="377"/>
    </location>
</feature>
<feature type="region of interest" description="Disordered" evidence="13">
    <location>
        <begin position="483"/>
        <end position="514"/>
    </location>
</feature>
<dbReference type="InterPro" id="IPR050599">
    <property type="entry name" value="VDCC_alpha-1_subunit"/>
</dbReference>
<feature type="transmembrane region" description="Helical" evidence="14">
    <location>
        <begin position="1136"/>
        <end position="1157"/>
    </location>
</feature>
<evidence type="ECO:0000256" key="6">
    <source>
        <dbReference type="ARBA" id="ARBA00022837"/>
    </source>
</evidence>
<feature type="transmembrane region" description="Helical" evidence="14">
    <location>
        <begin position="162"/>
        <end position="180"/>
    </location>
</feature>
<feature type="domain" description="Ion transport" evidence="15">
    <location>
        <begin position="1211"/>
        <end position="1454"/>
    </location>
</feature>
<dbReference type="Gene3D" id="1.10.238.10">
    <property type="entry name" value="EF-hand"/>
    <property type="match status" value="1"/>
</dbReference>
<proteinExistence type="predicted"/>
<feature type="domain" description="Ion transport" evidence="15">
    <location>
        <begin position="926"/>
        <end position="1164"/>
    </location>
</feature>
<name>A0A1W0A428_9STRA</name>
<keyword evidence="10 14" id="KW-0472">Membrane</keyword>
<comment type="subcellular location">
    <subcellularLocation>
        <location evidence="1">Membrane</location>
        <topology evidence="1">Multi-pass membrane protein</topology>
    </subcellularLocation>
</comment>
<dbReference type="GO" id="GO:0008331">
    <property type="term" value="F:high voltage-gated calcium channel activity"/>
    <property type="evidence" value="ECO:0007669"/>
    <property type="project" value="TreeGrafter"/>
</dbReference>
<protein>
    <submittedName>
        <fullName evidence="16">Voltage-gated Ion Channel (VIC) Superfamily</fullName>
    </submittedName>
</protein>
<dbReference type="PANTHER" id="PTHR45628">
    <property type="entry name" value="VOLTAGE-DEPENDENT CALCIUM CHANNEL TYPE A SUBUNIT ALPHA-1"/>
    <property type="match status" value="1"/>
</dbReference>
<feature type="transmembrane region" description="Helical" evidence="14">
    <location>
        <begin position="1336"/>
        <end position="1354"/>
    </location>
</feature>
<dbReference type="OrthoDB" id="416585at2759"/>
<evidence type="ECO:0000256" key="11">
    <source>
        <dbReference type="ARBA" id="ARBA00023180"/>
    </source>
</evidence>
<dbReference type="STRING" id="74557.A0A1W0A428"/>
<keyword evidence="3" id="KW-0109">Calcium transport</keyword>
<gene>
    <name evidence="16" type="ORF">THRCLA_02867</name>
</gene>
<keyword evidence="9" id="KW-0406">Ion transport</keyword>
<sequence length="1640" mass="186904">MSVAPTSTRFGYVLAAGVAAKYHAHQGEPVRGILLLRDGSLIWTTRELLPYFQPTRAAVAIAAVQSVRPGRQTTNFLRTSKYIKPRELPASDARSLSLLYLNDDGVLATFDVELKGEDICEEMLSYLATEWKLPIANVDATTVEIPTGRAVFCQRLYTHPTFGHMILACIVINIGTMALESPVETDTTLLTCLAVLDFFMATIFTVEQVIKIIALEGIRPIFHDNWNIADLAIIATSWLGCIASYSALNMSSFRSFRALRSLRFFKGLSEFFDTFLKTLPMVGSALVCFGYFLFLFAVLGMYLFHEALSHRCAVQQGPTFIEVIPTTFCRPEDTTIKFCQEGQVCYPMQSPNSGYTGFHSFEAAFLTVFMISSRAGFGLSFEGTIQTKYYFSVIYFLILIIFVSYMIPALFIAIVRNSFSSVSVKKPRVPEVEQLLAVYKAKCRPQMPPVTNVVPNIAEWCRRRVVQFVKTFLDARSYQSRSLAEQSDREDNSNSTSQVDEENPEITTRTNSANNLPIRRVRHTRRPLRVFFFFSTEGRIIRCCRAIGLSDWFEHVINVVIVLNAVLLAMEKTPEQPEWYEGRRVLIDHTFTLVFAIEILFRIMSVHGLWPYLQDNWNRLDFAIVCGVFLNFMSKSDSIYAPSQERVAFLFRMFRLLRPLSILRKKNRLLQIVEAIISSLPSLFDLVLFMVLGNVVFAILGMNLYGGKFPKASRSKFDTFSESMLTLFKISSGHGTWSIFYSALHTTSNVVATTYFLSYTVFSVYITLNFMIVILLRKFALTEDEKRTRLCEKFRENLERTLAFYPKIDEAQFIDQFAKEFPSEVMYLAAQSISRSPPKPSTAKAIKQCKVMPCGIDLLQKAKSAILRPGKLYNHVPTSESGVITPPSPPKPFTMTFHAFYFLPKAKSVGNAMSLNQRQKHSFLSALLFEFTNLVEWVFMFVLLFEFVIKIIGHGFIYTPKAYLNDKWNQLNIVVLLACVMLLIIPHSDLSDYFHLGRAFGPVRVIRGVEPFRVITNALMSSLIQVCWCILLTFFLFFVFACIGQQFFAGKFKSCNDISPHIITRTDCTGFFIDPVTNLLLPRVWSNVKGMQFDDISGSLSTLFSVVSKKAWIAVMYRAMDIVGEGYQPRENASRYFAFFFVAFVFISRFYMLRVFAGIIVNNFRCHNGTIFLTNMQLVWVRNKKRIMALQPRFPEPSTTTMQVIHTFVKHRLFRAVSSIAVLTHVIVLAASSPTSPSIWFAHYFFTCIYGTEAALTILSTGIKEFLTRGVSSEALNAFLVICMLMGPLSSTSSAVLVIGVTRAFDFNHLTLVLDTVPYFRGLSSLFQTLLESTRAMLKLTLLLGYVMFIYSNLGMQLFSLTKWSEGLDANLNFSTFPRALTAFIKFAAGEDWSAAFRACSVGIPQCVYRNSKAQSDCGSKWLSTIFYYSFFILVFLILQNFFVAVVLDTYVSTSALVSESESLTKIGFNMEHLQAFRLTWSLYDHQALGYMPKRKLLLFLKQLKQPLGLKSDKPESDCSQHRLVDREGLDTYLEIVARLEELTYRRQLVRGPRYQDNMIRFRDLLLILTQRNVPCESLTIGEKVIELATRNYIVQHRAAVLIQKCFRRSLVAARKKRSRSHFQHNRRSHFYYKQAAQLL</sequence>
<evidence type="ECO:0000259" key="15">
    <source>
        <dbReference type="Pfam" id="PF00520"/>
    </source>
</evidence>
<evidence type="ECO:0000256" key="12">
    <source>
        <dbReference type="ARBA" id="ARBA00023303"/>
    </source>
</evidence>
<dbReference type="InterPro" id="IPR027359">
    <property type="entry name" value="Volt_channel_dom_sf"/>
</dbReference>
<feature type="transmembrane region" description="Helical" evidence="14">
    <location>
        <begin position="281"/>
        <end position="304"/>
    </location>
</feature>
<evidence type="ECO:0000256" key="10">
    <source>
        <dbReference type="ARBA" id="ARBA00023136"/>
    </source>
</evidence>
<feature type="transmembrane region" description="Helical" evidence="14">
    <location>
        <begin position="923"/>
        <end position="948"/>
    </location>
</feature>
<feature type="transmembrane region" description="Helical" evidence="14">
    <location>
        <begin position="226"/>
        <end position="248"/>
    </location>
</feature>
<dbReference type="Pfam" id="PF00520">
    <property type="entry name" value="Ion_trans"/>
    <property type="match status" value="4"/>
</dbReference>
<feature type="transmembrane region" description="Helical" evidence="14">
    <location>
        <begin position="187"/>
        <end position="206"/>
    </location>
</feature>
<feature type="transmembrane region" description="Helical" evidence="14">
    <location>
        <begin position="686"/>
        <end position="705"/>
    </location>
</feature>
<feature type="transmembrane region" description="Helical" evidence="14">
    <location>
        <begin position="1023"/>
        <end position="1048"/>
    </location>
</feature>
<evidence type="ECO:0000256" key="9">
    <source>
        <dbReference type="ARBA" id="ARBA00023065"/>
    </source>
</evidence>
<feature type="domain" description="Ion transport" evidence="15">
    <location>
        <begin position="551"/>
        <end position="785"/>
    </location>
</feature>
<dbReference type="InterPro" id="IPR005821">
    <property type="entry name" value="Ion_trans_dom"/>
</dbReference>
<reference evidence="16 17" key="1">
    <citation type="journal article" date="2014" name="Genome Biol. Evol.">
        <title>The secreted proteins of Achlya hypogyna and Thraustotheca clavata identify the ancestral oomycete secretome and reveal gene acquisitions by horizontal gene transfer.</title>
        <authorList>
            <person name="Misner I."/>
            <person name="Blouin N."/>
            <person name="Leonard G."/>
            <person name="Richards T.A."/>
            <person name="Lane C.E."/>
        </authorList>
    </citation>
    <scope>NUCLEOTIDE SEQUENCE [LARGE SCALE GENOMIC DNA]</scope>
    <source>
        <strain evidence="16 17">ATCC 34112</strain>
    </source>
</reference>
<evidence type="ECO:0000256" key="14">
    <source>
        <dbReference type="SAM" id="Phobius"/>
    </source>
</evidence>
<evidence type="ECO:0000256" key="13">
    <source>
        <dbReference type="SAM" id="MobiDB-lite"/>
    </source>
</evidence>
<dbReference type="SUPFAM" id="SSF81324">
    <property type="entry name" value="Voltage-gated potassium channels"/>
    <property type="match status" value="4"/>
</dbReference>
<dbReference type="PANTHER" id="PTHR45628:SF7">
    <property type="entry name" value="VOLTAGE-DEPENDENT CALCIUM CHANNEL TYPE A SUBUNIT ALPHA-1"/>
    <property type="match status" value="1"/>
</dbReference>
<evidence type="ECO:0000256" key="7">
    <source>
        <dbReference type="ARBA" id="ARBA00022882"/>
    </source>
</evidence>
<keyword evidence="11" id="KW-0325">Glycoprotein</keyword>
<keyword evidence="12" id="KW-0407">Ion channel</keyword>
<evidence type="ECO:0000313" key="16">
    <source>
        <dbReference type="EMBL" id="OQS04941.1"/>
    </source>
</evidence>
<evidence type="ECO:0000313" key="17">
    <source>
        <dbReference type="Proteomes" id="UP000243217"/>
    </source>
</evidence>
<keyword evidence="17" id="KW-1185">Reference proteome</keyword>
<keyword evidence="2" id="KW-0813">Transport</keyword>
<keyword evidence="8 14" id="KW-1133">Transmembrane helix</keyword>
<dbReference type="Gene3D" id="1.20.120.350">
    <property type="entry name" value="Voltage-gated potassium channels. Chain C"/>
    <property type="match status" value="4"/>
</dbReference>
<dbReference type="GO" id="GO:0005891">
    <property type="term" value="C:voltage-gated calcium channel complex"/>
    <property type="evidence" value="ECO:0007669"/>
    <property type="project" value="TreeGrafter"/>
</dbReference>
<feature type="transmembrane region" description="Helical" evidence="14">
    <location>
        <begin position="1275"/>
        <end position="1301"/>
    </location>
</feature>
<evidence type="ECO:0000256" key="1">
    <source>
        <dbReference type="ARBA" id="ARBA00004141"/>
    </source>
</evidence>
<evidence type="ECO:0000256" key="2">
    <source>
        <dbReference type="ARBA" id="ARBA00022448"/>
    </source>
</evidence>
<keyword evidence="7" id="KW-0851">Voltage-gated channel</keyword>
<feature type="domain" description="Ion transport" evidence="15">
    <location>
        <begin position="159"/>
        <end position="423"/>
    </location>
</feature>
<feature type="transmembrane region" description="Helical" evidence="14">
    <location>
        <begin position="389"/>
        <end position="415"/>
    </location>
</feature>
<keyword evidence="6" id="KW-0106">Calcium</keyword>
<accession>A0A1W0A428</accession>
<feature type="compositionally biased region" description="Polar residues" evidence="13">
    <location>
        <begin position="505"/>
        <end position="514"/>
    </location>
</feature>
<feature type="transmembrane region" description="Helical" evidence="14">
    <location>
        <begin position="1213"/>
        <end position="1233"/>
    </location>
</feature>
<dbReference type="Proteomes" id="UP000243217">
    <property type="component" value="Unassembled WGS sequence"/>
</dbReference>
<feature type="transmembrane region" description="Helical" evidence="14">
    <location>
        <begin position="591"/>
        <end position="610"/>
    </location>
</feature>
<dbReference type="EMBL" id="JNBS01000526">
    <property type="protein sequence ID" value="OQS04941.1"/>
    <property type="molecule type" value="Genomic_DNA"/>
</dbReference>
<dbReference type="GO" id="GO:0098703">
    <property type="term" value="P:calcium ion import across plasma membrane"/>
    <property type="evidence" value="ECO:0007669"/>
    <property type="project" value="TreeGrafter"/>
</dbReference>
<evidence type="ECO:0000256" key="3">
    <source>
        <dbReference type="ARBA" id="ARBA00022568"/>
    </source>
</evidence>
<evidence type="ECO:0000256" key="5">
    <source>
        <dbReference type="ARBA" id="ARBA00022692"/>
    </source>
</evidence>
<organism evidence="16 17">
    <name type="scientific">Thraustotheca clavata</name>
    <dbReference type="NCBI Taxonomy" id="74557"/>
    <lineage>
        <taxon>Eukaryota</taxon>
        <taxon>Sar</taxon>
        <taxon>Stramenopiles</taxon>
        <taxon>Oomycota</taxon>
        <taxon>Saprolegniomycetes</taxon>
        <taxon>Saprolegniales</taxon>
        <taxon>Achlyaceae</taxon>
        <taxon>Thraustotheca</taxon>
    </lineage>
</organism>
<feature type="transmembrane region" description="Helical" evidence="14">
    <location>
        <begin position="968"/>
        <end position="985"/>
    </location>
</feature>
<evidence type="ECO:0000256" key="8">
    <source>
        <dbReference type="ARBA" id="ARBA00022989"/>
    </source>
</evidence>
<feature type="transmembrane region" description="Helical" evidence="14">
    <location>
        <begin position="756"/>
        <end position="776"/>
    </location>
</feature>
<feature type="transmembrane region" description="Helical" evidence="14">
    <location>
        <begin position="1426"/>
        <end position="1448"/>
    </location>
</feature>
<evidence type="ECO:0000256" key="4">
    <source>
        <dbReference type="ARBA" id="ARBA00022673"/>
    </source>
</evidence>
<keyword evidence="5 14" id="KW-0812">Transmembrane</keyword>
<dbReference type="Gene3D" id="1.10.287.70">
    <property type="match status" value="4"/>
</dbReference>
<keyword evidence="4" id="KW-0107">Calcium channel</keyword>
<feature type="transmembrane region" description="Helical" evidence="14">
    <location>
        <begin position="1239"/>
        <end position="1263"/>
    </location>
</feature>